<feature type="signal peptide" evidence="1">
    <location>
        <begin position="1"/>
        <end position="23"/>
    </location>
</feature>
<keyword evidence="1" id="KW-0732">Signal</keyword>
<gene>
    <name evidence="2" type="ORF">K457DRAFT_125170</name>
</gene>
<dbReference type="OrthoDB" id="2349272at2759"/>
<proteinExistence type="predicted"/>
<feature type="chain" id="PRO_5008276493" evidence="1">
    <location>
        <begin position="24"/>
        <end position="209"/>
    </location>
</feature>
<sequence length="209" mass="22325">MTRFTSLITIFALAIATITLTTAAPVPTPTGTPTLLTIDELKAAANGTCPPQTSGEVISCEDALPYINDAINKYNLATRGQRAAYIATMLFESGNLKYNHNLVNAHQGTRSMLPQPSLETFVSANADIQTLVATYPSDTLLVDILINNHLDFLPGAWWTVSGPNCPGRAAALDGTTSAFLQWEIDCINGGVETLAQRAAVFGVVYQSIH</sequence>
<evidence type="ECO:0000313" key="2">
    <source>
        <dbReference type="EMBL" id="OAQ30499.1"/>
    </source>
</evidence>
<reference evidence="2 3" key="1">
    <citation type="submission" date="2016-05" db="EMBL/GenBank/DDBJ databases">
        <title>Genome sequencing reveals origins of a unique bacterial endosymbiosis in the earliest lineages of terrestrial Fungi.</title>
        <authorList>
            <consortium name="DOE Joint Genome Institute"/>
            <person name="Uehling J."/>
            <person name="Gryganskyi A."/>
            <person name="Hameed K."/>
            <person name="Tschaplinski T."/>
            <person name="Misztal P."/>
            <person name="Wu S."/>
            <person name="Desiro A."/>
            <person name="Vande Pol N."/>
            <person name="Du Z.-Y."/>
            <person name="Zienkiewicz A."/>
            <person name="Zienkiewicz K."/>
            <person name="Morin E."/>
            <person name="Tisserant E."/>
            <person name="Splivallo R."/>
            <person name="Hainaut M."/>
            <person name="Henrissat B."/>
            <person name="Ohm R."/>
            <person name="Kuo A."/>
            <person name="Yan J."/>
            <person name="Lipzen A."/>
            <person name="Nolan M."/>
            <person name="Labutti K."/>
            <person name="Barry K."/>
            <person name="Goldstein A."/>
            <person name="Labbe J."/>
            <person name="Schadt C."/>
            <person name="Tuskan G."/>
            <person name="Grigoriev I."/>
            <person name="Martin F."/>
            <person name="Vilgalys R."/>
            <person name="Bonito G."/>
        </authorList>
    </citation>
    <scope>NUCLEOTIDE SEQUENCE [LARGE SCALE GENOMIC DNA]</scope>
    <source>
        <strain evidence="2 3">AG-77</strain>
    </source>
</reference>
<evidence type="ECO:0000256" key="1">
    <source>
        <dbReference type="SAM" id="SignalP"/>
    </source>
</evidence>
<dbReference type="EMBL" id="KV442035">
    <property type="protein sequence ID" value="OAQ30499.1"/>
    <property type="molecule type" value="Genomic_DNA"/>
</dbReference>
<organism evidence="2 3">
    <name type="scientific">Linnemannia elongata AG-77</name>
    <dbReference type="NCBI Taxonomy" id="1314771"/>
    <lineage>
        <taxon>Eukaryota</taxon>
        <taxon>Fungi</taxon>
        <taxon>Fungi incertae sedis</taxon>
        <taxon>Mucoromycota</taxon>
        <taxon>Mortierellomycotina</taxon>
        <taxon>Mortierellomycetes</taxon>
        <taxon>Mortierellales</taxon>
        <taxon>Mortierellaceae</taxon>
        <taxon>Linnemannia</taxon>
    </lineage>
</organism>
<dbReference type="Proteomes" id="UP000078512">
    <property type="component" value="Unassembled WGS sequence"/>
</dbReference>
<protein>
    <submittedName>
        <fullName evidence="2">Uncharacterized protein</fullName>
    </submittedName>
</protein>
<dbReference type="AlphaFoldDB" id="A0A197K207"/>
<evidence type="ECO:0000313" key="3">
    <source>
        <dbReference type="Proteomes" id="UP000078512"/>
    </source>
</evidence>
<accession>A0A197K207</accession>
<keyword evidence="3" id="KW-1185">Reference proteome</keyword>
<name>A0A197K207_9FUNG</name>